<proteinExistence type="inferred from homology"/>
<keyword evidence="3 7" id="KW-0813">Transport</keyword>
<gene>
    <name evidence="9" type="ORF">ACFFVB_12575</name>
</gene>
<keyword evidence="5 7" id="KW-0288">FMN</keyword>
<dbReference type="SUPFAM" id="SSF52218">
    <property type="entry name" value="Flavoproteins"/>
    <property type="match status" value="1"/>
</dbReference>
<evidence type="ECO:0000256" key="7">
    <source>
        <dbReference type="PIRNR" id="PIRNR038996"/>
    </source>
</evidence>
<reference evidence="9 10" key="1">
    <citation type="submission" date="2024-09" db="EMBL/GenBank/DDBJ databases">
        <authorList>
            <person name="Sun Q."/>
            <person name="Mori K."/>
        </authorList>
    </citation>
    <scope>NUCLEOTIDE SEQUENCE [LARGE SCALE GENOMIC DNA]</scope>
    <source>
        <strain evidence="9 10">CECT 8286</strain>
    </source>
</reference>
<dbReference type="Gene3D" id="3.40.50.360">
    <property type="match status" value="1"/>
</dbReference>
<keyword evidence="6 7" id="KW-0249">Electron transport</keyword>
<keyword evidence="10" id="KW-1185">Reference proteome</keyword>
<dbReference type="PIRSF" id="PIRSF038996">
    <property type="entry name" value="FldA"/>
    <property type="match status" value="1"/>
</dbReference>
<dbReference type="Pfam" id="PF00258">
    <property type="entry name" value="Flavodoxin_1"/>
    <property type="match status" value="1"/>
</dbReference>
<dbReference type="PROSITE" id="PS50902">
    <property type="entry name" value="FLAVODOXIN_LIKE"/>
    <property type="match status" value="1"/>
</dbReference>
<comment type="caution">
    <text evidence="9">The sequence shown here is derived from an EMBL/GenBank/DDBJ whole genome shotgun (WGS) entry which is preliminary data.</text>
</comment>
<dbReference type="InterPro" id="IPR008254">
    <property type="entry name" value="Flavodoxin/NO_synth"/>
</dbReference>
<protein>
    <recommendedName>
        <fullName evidence="7">Flavodoxin</fullName>
    </recommendedName>
</protein>
<evidence type="ECO:0000256" key="1">
    <source>
        <dbReference type="ARBA" id="ARBA00001917"/>
    </source>
</evidence>
<evidence type="ECO:0000256" key="4">
    <source>
        <dbReference type="ARBA" id="ARBA00022630"/>
    </source>
</evidence>
<dbReference type="InterPro" id="IPR050619">
    <property type="entry name" value="Flavodoxin"/>
</dbReference>
<keyword evidence="4 7" id="KW-0285">Flavoprotein</keyword>
<accession>A0ABV5F389</accession>
<dbReference type="Proteomes" id="UP001589605">
    <property type="component" value="Unassembled WGS sequence"/>
</dbReference>
<dbReference type="NCBIfam" id="NF006739">
    <property type="entry name" value="PRK09267.1-5"/>
    <property type="match status" value="1"/>
</dbReference>
<dbReference type="PANTHER" id="PTHR42809">
    <property type="entry name" value="FLAVODOXIN 2"/>
    <property type="match status" value="1"/>
</dbReference>
<evidence type="ECO:0000256" key="2">
    <source>
        <dbReference type="ARBA" id="ARBA00005267"/>
    </source>
</evidence>
<feature type="domain" description="Flavodoxin-like" evidence="8">
    <location>
        <begin position="4"/>
        <end position="167"/>
    </location>
</feature>
<dbReference type="RefSeq" id="WP_382383249.1">
    <property type="nucleotide sequence ID" value="NZ_JBHMEZ010000012.1"/>
</dbReference>
<dbReference type="NCBIfam" id="TIGR01752">
    <property type="entry name" value="flav_long"/>
    <property type="match status" value="1"/>
</dbReference>
<evidence type="ECO:0000313" key="10">
    <source>
        <dbReference type="Proteomes" id="UP001589605"/>
    </source>
</evidence>
<evidence type="ECO:0000256" key="3">
    <source>
        <dbReference type="ARBA" id="ARBA00022448"/>
    </source>
</evidence>
<dbReference type="InterPro" id="IPR010086">
    <property type="entry name" value="Flavodoxin_lc"/>
</dbReference>
<evidence type="ECO:0000256" key="6">
    <source>
        <dbReference type="ARBA" id="ARBA00022982"/>
    </source>
</evidence>
<evidence type="ECO:0000313" key="9">
    <source>
        <dbReference type="EMBL" id="MFB9053913.1"/>
    </source>
</evidence>
<comment type="similarity">
    <text evidence="2 7">Belongs to the flavodoxin family.</text>
</comment>
<sequence length="177" mass="20050">MEEIGLFYGSDTGITDDITKDLVAFWEENNLNVIEIGDANVSDFNKYEQLILGLPTWYDGDLQSDWEDFFDDFKTIDFTNKTVAIYGLGDQIGYGEFFVDGIGILAKVVIENGGKVIGYWPTEGYTYTESVATIEDNEALFYGLALDHDNESQLTDERLKTWIAQIKSEFKQMKIAS</sequence>
<evidence type="ECO:0000256" key="5">
    <source>
        <dbReference type="ARBA" id="ARBA00022643"/>
    </source>
</evidence>
<comment type="cofactor">
    <cofactor evidence="1 7">
        <name>FMN</name>
        <dbReference type="ChEBI" id="CHEBI:58210"/>
    </cofactor>
</comment>
<dbReference type="InterPro" id="IPR029039">
    <property type="entry name" value="Flavoprotein-like_sf"/>
</dbReference>
<name>A0ABV5F389_9FLAO</name>
<dbReference type="PANTHER" id="PTHR42809:SF1">
    <property type="entry name" value="FLAVODOXIN 1"/>
    <property type="match status" value="1"/>
</dbReference>
<evidence type="ECO:0000259" key="8">
    <source>
        <dbReference type="PROSITE" id="PS50902"/>
    </source>
</evidence>
<organism evidence="9 10">
    <name type="scientific">Formosa undariae</name>
    <dbReference type="NCBI Taxonomy" id="1325436"/>
    <lineage>
        <taxon>Bacteria</taxon>
        <taxon>Pseudomonadati</taxon>
        <taxon>Bacteroidota</taxon>
        <taxon>Flavobacteriia</taxon>
        <taxon>Flavobacteriales</taxon>
        <taxon>Flavobacteriaceae</taxon>
        <taxon>Formosa</taxon>
    </lineage>
</organism>
<dbReference type="EMBL" id="JBHMEZ010000012">
    <property type="protein sequence ID" value="MFB9053913.1"/>
    <property type="molecule type" value="Genomic_DNA"/>
</dbReference>
<comment type="function">
    <text evidence="7">Low-potential electron donor to a number of redox enzymes.</text>
</comment>